<dbReference type="EMBL" id="CM007378">
    <property type="protein sequence ID" value="OIV92726.1"/>
    <property type="molecule type" value="Genomic_DNA"/>
</dbReference>
<accession>A0A4P1QQR0</accession>
<evidence type="ECO:0000313" key="2">
    <source>
        <dbReference type="Proteomes" id="UP000188354"/>
    </source>
</evidence>
<dbReference type="Proteomes" id="UP000188354">
    <property type="component" value="Chromosome LG18"/>
</dbReference>
<sequence>MVVAQNDQNMSDMSYNKVNSGRGSSCHGKCRGFRLNLRKFYVLRLSKRFTFFLRVFDKWKVSYGEAVQVLKKVFRRKGGFKRNNSNSSRSGLMREERIKDHVDCRVNSYMMNNSFYAEAIADCLEFIKRTSISSMDQVEDQVGHIQDINS</sequence>
<proteinExistence type="predicted"/>
<evidence type="ECO:0000313" key="1">
    <source>
        <dbReference type="EMBL" id="OIV92726.1"/>
    </source>
</evidence>
<organism evidence="1 2">
    <name type="scientific">Lupinus angustifolius</name>
    <name type="common">Narrow-leaved blue lupine</name>
    <dbReference type="NCBI Taxonomy" id="3871"/>
    <lineage>
        <taxon>Eukaryota</taxon>
        <taxon>Viridiplantae</taxon>
        <taxon>Streptophyta</taxon>
        <taxon>Embryophyta</taxon>
        <taxon>Tracheophyta</taxon>
        <taxon>Spermatophyta</taxon>
        <taxon>Magnoliopsida</taxon>
        <taxon>eudicotyledons</taxon>
        <taxon>Gunneridae</taxon>
        <taxon>Pentapetalae</taxon>
        <taxon>rosids</taxon>
        <taxon>fabids</taxon>
        <taxon>Fabales</taxon>
        <taxon>Fabaceae</taxon>
        <taxon>Papilionoideae</taxon>
        <taxon>50 kb inversion clade</taxon>
        <taxon>genistoids sensu lato</taxon>
        <taxon>core genistoids</taxon>
        <taxon>Genisteae</taxon>
        <taxon>Lupinus</taxon>
    </lineage>
</organism>
<name>A0A4P1QQR0_LUPAN</name>
<keyword evidence="2" id="KW-1185">Reference proteome</keyword>
<protein>
    <submittedName>
        <fullName evidence="1">Uncharacterized protein</fullName>
    </submittedName>
</protein>
<dbReference type="AlphaFoldDB" id="A0A4P1QQR0"/>
<gene>
    <name evidence="1" type="ORF">TanjilG_00860</name>
</gene>
<reference evidence="1 2" key="1">
    <citation type="journal article" date="2017" name="Plant Biotechnol. J.">
        <title>A comprehensive draft genome sequence for lupin (Lupinus angustifolius), an emerging health food: insights into plant-microbe interactions and legume evolution.</title>
        <authorList>
            <person name="Hane J.K."/>
            <person name="Ming Y."/>
            <person name="Kamphuis L.G."/>
            <person name="Nelson M.N."/>
            <person name="Garg G."/>
            <person name="Atkins C.A."/>
            <person name="Bayer P.E."/>
            <person name="Bravo A."/>
            <person name="Bringans S."/>
            <person name="Cannon S."/>
            <person name="Edwards D."/>
            <person name="Foley R."/>
            <person name="Gao L.L."/>
            <person name="Harrison M.J."/>
            <person name="Huang W."/>
            <person name="Hurgobin B."/>
            <person name="Li S."/>
            <person name="Liu C.W."/>
            <person name="McGrath A."/>
            <person name="Morahan G."/>
            <person name="Murray J."/>
            <person name="Weller J."/>
            <person name="Jian J."/>
            <person name="Singh K.B."/>
        </authorList>
    </citation>
    <scope>NUCLEOTIDE SEQUENCE [LARGE SCALE GENOMIC DNA]</scope>
    <source>
        <strain evidence="2">cv. Tanjil</strain>
        <tissue evidence="1">Whole plant</tissue>
    </source>
</reference>
<dbReference type="Gramene" id="OIV92726">
    <property type="protein sequence ID" value="OIV92726"/>
    <property type="gene ID" value="TanjilG_00860"/>
</dbReference>
<dbReference type="PANTHER" id="PTHR34996">
    <property type="entry name" value="OS06G0327400 PROTEIN"/>
    <property type="match status" value="1"/>
</dbReference>
<dbReference type="PANTHER" id="PTHR34996:SF6">
    <property type="match status" value="1"/>
</dbReference>